<dbReference type="GO" id="GO:0051015">
    <property type="term" value="F:actin filament binding"/>
    <property type="evidence" value="ECO:0007669"/>
    <property type="project" value="TreeGrafter"/>
</dbReference>
<dbReference type="Gene3D" id="3.40.850.10">
    <property type="entry name" value="Kinesin motor domain"/>
    <property type="match status" value="1"/>
</dbReference>
<dbReference type="GO" id="GO:0005524">
    <property type="term" value="F:ATP binding"/>
    <property type="evidence" value="ECO:0007669"/>
    <property type="project" value="UniProtKB-KW"/>
</dbReference>
<gene>
    <name evidence="10" type="ORF">SPHA_25418</name>
</gene>
<dbReference type="GO" id="GO:0005886">
    <property type="term" value="C:plasma membrane"/>
    <property type="evidence" value="ECO:0007669"/>
    <property type="project" value="TreeGrafter"/>
</dbReference>
<keyword evidence="4 7" id="KW-0518">Myosin</keyword>
<dbReference type="PROSITE" id="PS51456">
    <property type="entry name" value="MYOSIN_MOTOR"/>
    <property type="match status" value="1"/>
</dbReference>
<dbReference type="Pfam" id="PF00063">
    <property type="entry name" value="Myosin_head"/>
    <property type="match status" value="1"/>
</dbReference>
<dbReference type="PANTHER" id="PTHR13140">
    <property type="entry name" value="MYOSIN"/>
    <property type="match status" value="1"/>
</dbReference>
<keyword evidence="5" id="KW-0505">Motor protein</keyword>
<proteinExistence type="inferred from homology"/>
<dbReference type="PRINTS" id="PR00193">
    <property type="entry name" value="MYOSINHEAVY"/>
</dbReference>
<dbReference type="Proteomes" id="UP000597762">
    <property type="component" value="Unassembled WGS sequence"/>
</dbReference>
<evidence type="ECO:0000259" key="9">
    <source>
        <dbReference type="PROSITE" id="PS51757"/>
    </source>
</evidence>
<keyword evidence="3" id="KW-0067">ATP-binding</keyword>
<dbReference type="PANTHER" id="PTHR13140:SF713">
    <property type="entry name" value="UNCONVENTIONAL MYOSIN ID"/>
    <property type="match status" value="1"/>
</dbReference>
<protein>
    <submittedName>
        <fullName evidence="10">MYO1</fullName>
    </submittedName>
</protein>
<comment type="similarity">
    <text evidence="1 7">Belongs to the TRAFAC class myosin-kinesin ATPase superfamily. Myosin family.</text>
</comment>
<evidence type="ECO:0000256" key="7">
    <source>
        <dbReference type="PROSITE-ProRule" id="PRU00782"/>
    </source>
</evidence>
<dbReference type="GO" id="GO:0005902">
    <property type="term" value="C:microvillus"/>
    <property type="evidence" value="ECO:0007669"/>
    <property type="project" value="TreeGrafter"/>
</dbReference>
<comment type="caution">
    <text evidence="7">Lacks conserved residue(s) required for the propagation of feature annotation.</text>
</comment>
<dbReference type="InterPro" id="IPR001609">
    <property type="entry name" value="Myosin_head_motor_dom-like"/>
</dbReference>
<evidence type="ECO:0000256" key="5">
    <source>
        <dbReference type="ARBA" id="ARBA00023175"/>
    </source>
</evidence>
<evidence type="ECO:0000313" key="11">
    <source>
        <dbReference type="Proteomes" id="UP000597762"/>
    </source>
</evidence>
<feature type="region of interest" description="Actin-binding" evidence="7">
    <location>
        <begin position="408"/>
        <end position="430"/>
    </location>
</feature>
<keyword evidence="6 7" id="KW-0009">Actin-binding</keyword>
<evidence type="ECO:0000313" key="10">
    <source>
        <dbReference type="EMBL" id="CAE1246961.1"/>
    </source>
</evidence>
<dbReference type="GO" id="GO:0030048">
    <property type="term" value="P:actin filament-based movement"/>
    <property type="evidence" value="ECO:0007669"/>
    <property type="project" value="TreeGrafter"/>
</dbReference>
<dbReference type="GO" id="GO:0007015">
    <property type="term" value="P:actin filament organization"/>
    <property type="evidence" value="ECO:0007669"/>
    <property type="project" value="TreeGrafter"/>
</dbReference>
<dbReference type="GO" id="GO:0000146">
    <property type="term" value="F:microfilament motor activity"/>
    <property type="evidence" value="ECO:0007669"/>
    <property type="project" value="TreeGrafter"/>
</dbReference>
<evidence type="ECO:0000259" key="8">
    <source>
        <dbReference type="PROSITE" id="PS51456"/>
    </source>
</evidence>
<keyword evidence="11" id="KW-1185">Reference proteome</keyword>
<dbReference type="SMART" id="SM00015">
    <property type="entry name" value="IQ"/>
    <property type="match status" value="1"/>
</dbReference>
<dbReference type="Pfam" id="PF06017">
    <property type="entry name" value="Myosin_TH1"/>
    <property type="match status" value="1"/>
</dbReference>
<evidence type="ECO:0000256" key="6">
    <source>
        <dbReference type="ARBA" id="ARBA00023203"/>
    </source>
</evidence>
<dbReference type="PROSITE" id="PS50096">
    <property type="entry name" value="IQ"/>
    <property type="match status" value="1"/>
</dbReference>
<dbReference type="FunFam" id="1.20.58.530:FF:000004">
    <property type="entry name" value="Unconventional myosin ID"/>
    <property type="match status" value="1"/>
</dbReference>
<dbReference type="FunFam" id="1.10.10.820:FF:000001">
    <property type="entry name" value="Myosin heavy chain"/>
    <property type="match status" value="1"/>
</dbReference>
<organism evidence="10 11">
    <name type="scientific">Acanthosepion pharaonis</name>
    <name type="common">Pharaoh cuttlefish</name>
    <name type="synonym">Sepia pharaonis</name>
    <dbReference type="NCBI Taxonomy" id="158019"/>
    <lineage>
        <taxon>Eukaryota</taxon>
        <taxon>Metazoa</taxon>
        <taxon>Spiralia</taxon>
        <taxon>Lophotrochozoa</taxon>
        <taxon>Mollusca</taxon>
        <taxon>Cephalopoda</taxon>
        <taxon>Coleoidea</taxon>
        <taxon>Decapodiformes</taxon>
        <taxon>Sepiida</taxon>
        <taxon>Sepiina</taxon>
        <taxon>Sepiidae</taxon>
        <taxon>Acanthosepion</taxon>
    </lineage>
</organism>
<dbReference type="Gene3D" id="1.20.5.4820">
    <property type="match status" value="1"/>
</dbReference>
<dbReference type="SMART" id="SM00242">
    <property type="entry name" value="MYSc"/>
    <property type="match status" value="1"/>
</dbReference>
<dbReference type="EMBL" id="CAHIKZ030000962">
    <property type="protein sequence ID" value="CAE1246961.1"/>
    <property type="molecule type" value="Genomic_DNA"/>
</dbReference>
<dbReference type="InterPro" id="IPR027417">
    <property type="entry name" value="P-loop_NTPase"/>
</dbReference>
<dbReference type="OrthoDB" id="6108017at2759"/>
<dbReference type="SUPFAM" id="SSF52540">
    <property type="entry name" value="P-loop containing nucleoside triphosphate hydrolases"/>
    <property type="match status" value="1"/>
</dbReference>
<evidence type="ECO:0000256" key="4">
    <source>
        <dbReference type="ARBA" id="ARBA00023123"/>
    </source>
</evidence>
<dbReference type="Gene3D" id="1.10.10.820">
    <property type="match status" value="1"/>
</dbReference>
<reference evidence="10" key="1">
    <citation type="submission" date="2021-01" db="EMBL/GenBank/DDBJ databases">
        <authorList>
            <person name="Li R."/>
            <person name="Bekaert M."/>
        </authorList>
    </citation>
    <scope>NUCLEOTIDE SEQUENCE</scope>
    <source>
        <strain evidence="10">Farmed</strain>
    </source>
</reference>
<keyword evidence="2" id="KW-0547">Nucleotide-binding</keyword>
<sequence length="824" mass="95695">MDINFDFKGDPVGGHIQNYLLEKSRVVHQQRGERNFHTFYQLLYGATDGKLAEMGLKRNPNMYHFINQGGDPKVSSINDRKDYRNVMEAMKAMGFNFKHVETLWKIVSAILHMGNISFEMKEDQVCVSSREELSQIARLLSMDVNNLETSLCSRVVAAGGDVVRKEFTLSDAIYTRDAFAKATYDRMFTWIVGRINEAIDVSASGFSSVGKNTVIGVLDIYGFEIFDNNSFEQFCINYCNEKLQQLFIELVLKQEQEEYTREGIEWVHVDYFNNKVICDLVEQPHKGILAMLDEACLTPGKMTDEKFLEEMSHTLKKHERYSSRALVPTDKTMEHGQDFRIRHYAGDVTYNVNGFLDKNKDTLYQDLKRLLYNSDDELLKIMWPEGSQDIAKTTKRPLTAGTNFKNSIIALVANLASKEPHYVRCIKPNDVKSPVHFDNERVRHQVMYLGLMENVRVRRAGFAFRMTFERFLNRYKCICPATWPVYHGSCVNGVREIVSQQKVEKDVEYGKTKIFVRSPQTLFNLEAERERAIPSLVILLQKMWRGTLARKQVKKTRAGLLILKTYREYKTRVYVNTLLHLFRNVKRKKDYGKSLKWPTAPFGLETFGLSLHKTYQRWCAWMKIQTIPKDERAMFHTKILTAEMLKGRRCEWGYRRKWDGNYLMQTQDNPNTADYVSRMNSLKSKDNFTAILFSSMVKKVNKNNKTSDRSIVITNQHIYKLDPKKKFKLMRPGTSFLDLTVVPGKNALAKLIGTICKQWHKMMNQDLKVIVAKQLKCMLGDKQRTIIVRMSPNNEKDPEFRKENMGLALMWPTTTNHNNPVIKS</sequence>
<accession>A0A812BWM8</accession>
<evidence type="ECO:0000256" key="3">
    <source>
        <dbReference type="ARBA" id="ARBA00022840"/>
    </source>
</evidence>
<dbReference type="InterPro" id="IPR036961">
    <property type="entry name" value="Kinesin_motor_dom_sf"/>
</dbReference>
<comment type="caution">
    <text evidence="10">The sequence shown here is derived from an EMBL/GenBank/DDBJ whole genome shotgun (WGS) entry which is preliminary data.</text>
</comment>
<dbReference type="InterPro" id="IPR000048">
    <property type="entry name" value="IQ_motif_EF-hand-BS"/>
</dbReference>
<dbReference type="Gene3D" id="1.20.58.530">
    <property type="match status" value="1"/>
</dbReference>
<evidence type="ECO:0000256" key="2">
    <source>
        <dbReference type="ARBA" id="ARBA00022741"/>
    </source>
</evidence>
<feature type="domain" description="TH1" evidence="9">
    <location>
        <begin position="646"/>
        <end position="824"/>
    </location>
</feature>
<dbReference type="GO" id="GO:0016459">
    <property type="term" value="C:myosin complex"/>
    <property type="evidence" value="ECO:0007669"/>
    <property type="project" value="UniProtKB-KW"/>
</dbReference>
<dbReference type="InterPro" id="IPR010926">
    <property type="entry name" value="Myosin_TH1"/>
</dbReference>
<dbReference type="Gene3D" id="1.20.120.720">
    <property type="entry name" value="Myosin VI head, motor domain, U50 subdomain"/>
    <property type="match status" value="1"/>
</dbReference>
<evidence type="ECO:0000256" key="1">
    <source>
        <dbReference type="ARBA" id="ARBA00008314"/>
    </source>
</evidence>
<name>A0A812BWM8_ACAPH</name>
<dbReference type="GO" id="GO:0006897">
    <property type="term" value="P:endocytosis"/>
    <property type="evidence" value="ECO:0007669"/>
    <property type="project" value="TreeGrafter"/>
</dbReference>
<dbReference type="GO" id="GO:0005737">
    <property type="term" value="C:cytoplasm"/>
    <property type="evidence" value="ECO:0007669"/>
    <property type="project" value="TreeGrafter"/>
</dbReference>
<feature type="domain" description="Myosin motor" evidence="8">
    <location>
        <begin position="1"/>
        <end position="530"/>
    </location>
</feature>
<dbReference type="AlphaFoldDB" id="A0A812BWM8"/>
<dbReference type="PROSITE" id="PS51757">
    <property type="entry name" value="TH1"/>
    <property type="match status" value="1"/>
</dbReference>